<dbReference type="InterPro" id="IPR017907">
    <property type="entry name" value="Znf_RING_CS"/>
</dbReference>
<keyword evidence="12" id="KW-1133">Transmembrane helix</keyword>
<sequence>MSWAADSAAAQFPLSTVMKQQGALPASPLFTALPENHVLRVFQLGALQTQAELVDYLRSNLFEIFDLDALQSYRYAYQEELMFVLDAILYWGSTWRRAQSIGDRQGNLVFRDERKALASGQSSVVRLVPSLAPTRGRLLLYALLTVCLPYLVRKLQRKSLEEDWERGNAGSLKAKIAKAVRLACVAWAAFSLLHMLHFLATAQYRTLVERLLSLRLVYGSQSMHRVTNLMYLNQHVMWQTCSSLLAVLNIGRHFSRLSHSLRAFTSPAAGSGLSDNVCCACHGHPTIGQRSNCRHLYCYYCIKSRLLDPKLAGSFRCFRCGSTVHTAEPL</sequence>
<organism evidence="19 20">
    <name type="scientific">Trypanosoma rangeli</name>
    <dbReference type="NCBI Taxonomy" id="5698"/>
    <lineage>
        <taxon>Eukaryota</taxon>
        <taxon>Discoba</taxon>
        <taxon>Euglenozoa</taxon>
        <taxon>Kinetoplastea</taxon>
        <taxon>Metakinetoplastina</taxon>
        <taxon>Trypanosomatida</taxon>
        <taxon>Trypanosomatidae</taxon>
        <taxon>Trypanosoma</taxon>
        <taxon>Herpetosoma</taxon>
    </lineage>
</organism>
<evidence type="ECO:0000256" key="13">
    <source>
        <dbReference type="ARBA" id="ARBA00023136"/>
    </source>
</evidence>
<dbReference type="InterPro" id="IPR025654">
    <property type="entry name" value="PEX2/10"/>
</dbReference>
<gene>
    <name evidence="19" type="ORF">TraAM80_00174</name>
</gene>
<dbReference type="AlphaFoldDB" id="A0A422P4J9"/>
<evidence type="ECO:0000256" key="15">
    <source>
        <dbReference type="ARBA" id="ARBA00032511"/>
    </source>
</evidence>
<keyword evidence="11" id="KW-0653">Protein transport</keyword>
<dbReference type="GO" id="GO:0008270">
    <property type="term" value="F:zinc ion binding"/>
    <property type="evidence" value="ECO:0007669"/>
    <property type="project" value="UniProtKB-KW"/>
</dbReference>
<dbReference type="VEuPathDB" id="TriTrypDB:TRSC58_05549"/>
<comment type="subcellular location">
    <subcellularLocation>
        <location evidence="1">Peroxisome membrane</location>
        <topology evidence="1">Multi-pass membrane protein</topology>
    </subcellularLocation>
</comment>
<keyword evidence="7" id="KW-0479">Metal-binding</keyword>
<name>A0A422P4J9_TRYRA</name>
<keyword evidence="14" id="KW-0576">Peroxisome</keyword>
<evidence type="ECO:0000313" key="20">
    <source>
        <dbReference type="Proteomes" id="UP000283634"/>
    </source>
</evidence>
<feature type="domain" description="Pex N-terminal" evidence="18">
    <location>
        <begin position="51"/>
        <end position="257"/>
    </location>
</feature>
<evidence type="ECO:0000259" key="18">
    <source>
        <dbReference type="Pfam" id="PF04757"/>
    </source>
</evidence>
<protein>
    <recommendedName>
        <fullName evidence="17">RING-type E3 ubiquitin transferase (cysteine targeting)</fullName>
        <ecNumber evidence="17">2.3.2.36</ecNumber>
    </recommendedName>
    <alternativeName>
        <fullName evidence="15">Peroxin-2</fullName>
    </alternativeName>
</protein>
<dbReference type="OrthoDB" id="1701437at2759"/>
<keyword evidence="5" id="KW-0808">Transferase</keyword>
<dbReference type="Proteomes" id="UP000283634">
    <property type="component" value="Unassembled WGS sequence"/>
</dbReference>
<evidence type="ECO:0000256" key="7">
    <source>
        <dbReference type="ARBA" id="ARBA00022723"/>
    </source>
</evidence>
<comment type="catalytic activity">
    <reaction evidence="16">
        <text>[E2 ubiquitin-conjugating enzyme]-S-ubiquitinyl-L-cysteine + [acceptor protein]-L-cysteine = [E2 ubiquitin-conjugating enzyme]-L-cysteine + [acceptor protein]-S-ubiquitinyl-L-cysteine.</text>
        <dbReference type="EC" id="2.3.2.36"/>
    </reaction>
</comment>
<keyword evidence="10" id="KW-0862">Zinc</keyword>
<evidence type="ECO:0000256" key="16">
    <source>
        <dbReference type="ARBA" id="ARBA00034438"/>
    </source>
</evidence>
<dbReference type="EMBL" id="MKGL01000003">
    <property type="protein sequence ID" value="RNF12631.1"/>
    <property type="molecule type" value="Genomic_DNA"/>
</dbReference>
<keyword evidence="13" id="KW-0472">Membrane</keyword>
<evidence type="ECO:0000256" key="9">
    <source>
        <dbReference type="ARBA" id="ARBA00022786"/>
    </source>
</evidence>
<keyword evidence="20" id="KW-1185">Reference proteome</keyword>
<dbReference type="EC" id="2.3.2.36" evidence="17"/>
<evidence type="ECO:0000313" key="19">
    <source>
        <dbReference type="EMBL" id="RNF12631.1"/>
    </source>
</evidence>
<evidence type="ECO:0000256" key="2">
    <source>
        <dbReference type="ARBA" id="ARBA00004906"/>
    </source>
</evidence>
<comment type="caution">
    <text evidence="19">The sequence shown here is derived from an EMBL/GenBank/DDBJ whole genome shotgun (WGS) entry which is preliminary data.</text>
</comment>
<evidence type="ECO:0000256" key="4">
    <source>
        <dbReference type="ARBA" id="ARBA00022448"/>
    </source>
</evidence>
<keyword evidence="6" id="KW-0812">Transmembrane</keyword>
<evidence type="ECO:0000256" key="12">
    <source>
        <dbReference type="ARBA" id="ARBA00022989"/>
    </source>
</evidence>
<dbReference type="PANTHER" id="PTHR48178:SF1">
    <property type="entry name" value="PEROXISOME BIOGENESIS FACTOR 2"/>
    <property type="match status" value="1"/>
</dbReference>
<evidence type="ECO:0000256" key="10">
    <source>
        <dbReference type="ARBA" id="ARBA00022833"/>
    </source>
</evidence>
<evidence type="ECO:0000256" key="11">
    <source>
        <dbReference type="ARBA" id="ARBA00022927"/>
    </source>
</evidence>
<dbReference type="GO" id="GO:0016558">
    <property type="term" value="P:protein import into peroxisome matrix"/>
    <property type="evidence" value="ECO:0007669"/>
    <property type="project" value="InterPro"/>
</dbReference>
<comment type="similarity">
    <text evidence="3">Belongs to the pex2/pex10/pex12 family.</text>
</comment>
<evidence type="ECO:0000256" key="8">
    <source>
        <dbReference type="ARBA" id="ARBA00022771"/>
    </source>
</evidence>
<evidence type="ECO:0000256" key="17">
    <source>
        <dbReference type="ARBA" id="ARBA00034523"/>
    </source>
</evidence>
<reference evidence="19 20" key="1">
    <citation type="journal article" date="2018" name="BMC Genomics">
        <title>Genomic comparison of Trypanosoma conorhini and Trypanosoma rangeli to Trypanosoma cruzi strains of high and low virulence.</title>
        <authorList>
            <person name="Bradwell K.R."/>
            <person name="Koparde V.N."/>
            <person name="Matveyev A.V."/>
            <person name="Serrano M.G."/>
            <person name="Alves J.M."/>
            <person name="Parikh H."/>
            <person name="Huang B."/>
            <person name="Lee V."/>
            <person name="Espinosa-Alvarez O."/>
            <person name="Ortiz P.A."/>
            <person name="Costa-Martins A.G."/>
            <person name="Teixeira M.M."/>
            <person name="Buck G.A."/>
        </authorList>
    </citation>
    <scope>NUCLEOTIDE SEQUENCE [LARGE SCALE GENOMIC DNA]</scope>
    <source>
        <strain evidence="19 20">AM80</strain>
    </source>
</reference>
<dbReference type="Pfam" id="PF04757">
    <property type="entry name" value="Pex2_Pex12"/>
    <property type="match status" value="1"/>
</dbReference>
<evidence type="ECO:0000256" key="14">
    <source>
        <dbReference type="ARBA" id="ARBA00023140"/>
    </source>
</evidence>
<comment type="pathway">
    <text evidence="2">Protein modification; protein ubiquitination.</text>
</comment>
<keyword evidence="4" id="KW-0813">Transport</keyword>
<dbReference type="InterPro" id="IPR006845">
    <property type="entry name" value="Pex_N"/>
</dbReference>
<evidence type="ECO:0000256" key="1">
    <source>
        <dbReference type="ARBA" id="ARBA00004585"/>
    </source>
</evidence>
<evidence type="ECO:0000256" key="5">
    <source>
        <dbReference type="ARBA" id="ARBA00022679"/>
    </source>
</evidence>
<dbReference type="OMA" id="WHGLMEL"/>
<evidence type="ECO:0000256" key="6">
    <source>
        <dbReference type="ARBA" id="ARBA00022692"/>
    </source>
</evidence>
<keyword evidence="8" id="KW-0863">Zinc-finger</keyword>
<accession>A0A422P4J9</accession>
<dbReference type="PROSITE" id="PS00518">
    <property type="entry name" value="ZF_RING_1"/>
    <property type="match status" value="1"/>
</dbReference>
<keyword evidence="9" id="KW-0833">Ubl conjugation pathway</keyword>
<dbReference type="GO" id="GO:0061630">
    <property type="term" value="F:ubiquitin protein ligase activity"/>
    <property type="evidence" value="ECO:0007669"/>
    <property type="project" value="UniProtKB-EC"/>
</dbReference>
<proteinExistence type="inferred from homology"/>
<evidence type="ECO:0000256" key="3">
    <source>
        <dbReference type="ARBA" id="ARBA00008704"/>
    </source>
</evidence>
<dbReference type="GeneID" id="40324107"/>
<dbReference type="RefSeq" id="XP_029242861.1">
    <property type="nucleotide sequence ID" value="XM_029377265.1"/>
</dbReference>
<dbReference type="GO" id="GO:0005778">
    <property type="term" value="C:peroxisomal membrane"/>
    <property type="evidence" value="ECO:0007669"/>
    <property type="project" value="UniProtKB-SubCell"/>
</dbReference>
<dbReference type="PANTHER" id="PTHR48178">
    <property type="entry name" value="PEROXISOME BIOGENESIS FACTOR 2"/>
    <property type="match status" value="1"/>
</dbReference>